<dbReference type="Proteomes" id="UP001152759">
    <property type="component" value="Chromosome 3"/>
</dbReference>
<name>A0A9P0A793_BEMTA</name>
<organism evidence="2 3">
    <name type="scientific">Bemisia tabaci</name>
    <name type="common">Sweetpotato whitefly</name>
    <name type="synonym">Aleurodes tabaci</name>
    <dbReference type="NCBI Taxonomy" id="7038"/>
    <lineage>
        <taxon>Eukaryota</taxon>
        <taxon>Metazoa</taxon>
        <taxon>Ecdysozoa</taxon>
        <taxon>Arthropoda</taxon>
        <taxon>Hexapoda</taxon>
        <taxon>Insecta</taxon>
        <taxon>Pterygota</taxon>
        <taxon>Neoptera</taxon>
        <taxon>Paraneoptera</taxon>
        <taxon>Hemiptera</taxon>
        <taxon>Sternorrhyncha</taxon>
        <taxon>Aleyrodoidea</taxon>
        <taxon>Aleyrodidae</taxon>
        <taxon>Aleyrodinae</taxon>
        <taxon>Bemisia</taxon>
    </lineage>
</organism>
<feature type="compositionally biased region" description="Polar residues" evidence="1">
    <location>
        <begin position="110"/>
        <end position="119"/>
    </location>
</feature>
<feature type="region of interest" description="Disordered" evidence="1">
    <location>
        <begin position="440"/>
        <end position="529"/>
    </location>
</feature>
<protein>
    <submittedName>
        <fullName evidence="2">Uncharacterized protein</fullName>
    </submittedName>
</protein>
<feature type="region of interest" description="Disordered" evidence="1">
    <location>
        <begin position="293"/>
        <end position="327"/>
    </location>
</feature>
<dbReference type="AlphaFoldDB" id="A0A9P0A793"/>
<reference evidence="2" key="1">
    <citation type="submission" date="2021-12" db="EMBL/GenBank/DDBJ databases">
        <authorList>
            <person name="King R."/>
        </authorList>
    </citation>
    <scope>NUCLEOTIDE SEQUENCE</scope>
</reference>
<accession>A0A9P0A793</accession>
<proteinExistence type="predicted"/>
<feature type="region of interest" description="Disordered" evidence="1">
    <location>
        <begin position="199"/>
        <end position="220"/>
    </location>
</feature>
<feature type="region of interest" description="Disordered" evidence="1">
    <location>
        <begin position="354"/>
        <end position="375"/>
    </location>
</feature>
<evidence type="ECO:0000313" key="3">
    <source>
        <dbReference type="Proteomes" id="UP001152759"/>
    </source>
</evidence>
<feature type="compositionally biased region" description="Low complexity" evidence="1">
    <location>
        <begin position="202"/>
        <end position="215"/>
    </location>
</feature>
<feature type="compositionally biased region" description="Pro residues" evidence="1">
    <location>
        <begin position="518"/>
        <end position="529"/>
    </location>
</feature>
<gene>
    <name evidence="2" type="ORF">BEMITA_LOCUS5266</name>
</gene>
<feature type="region of interest" description="Disordered" evidence="1">
    <location>
        <begin position="388"/>
        <end position="409"/>
    </location>
</feature>
<feature type="compositionally biased region" description="Low complexity" evidence="1">
    <location>
        <begin position="145"/>
        <end position="158"/>
    </location>
</feature>
<feature type="compositionally biased region" description="Basic and acidic residues" evidence="1">
    <location>
        <begin position="99"/>
        <end position="108"/>
    </location>
</feature>
<dbReference type="EMBL" id="OU963864">
    <property type="protein sequence ID" value="CAH0386105.1"/>
    <property type="molecule type" value="Genomic_DNA"/>
</dbReference>
<sequence length="529" mass="58040">MLSTRAFCLYLAQYLVFESECIHIGAVQLPNATILSSTSPDPASSQGQNIAGRSTPFRILQSEVGQSIDDASPSTADDRWSVLQTRMQNGMNRMMPAEPKSKHSEKSKSTWLKSASSVTKSFNKSLKKKVSSLGSGSGRFSRTESGFSSDGSDGSGRSSSRHSSRSNKSSSGKTKKTGSKISRLASSVGDTLKSALFRKVSRTSSSSSHGSSGRRVQFQDNASMCSHSGSTDYQARELLRRTCSGGVPKLDQVQREQLCADVREVKEAMCGNKKTALSQKTVAQVEEDVQNKYCDGKGKTNPPQTGQNKGESNAAPSSPKGTPTPMTPLIVNLRQKLQEYKLQHEASLEASLRAAETTVSKPGSPPRPPTPEERDTKAMLAGWLLELCPPNPPPGTNQDPTETIPEPRSPYETLSAEEQHILHLMRLEQLKKEVWRNGRPEYNSADYPLPVGRIDTKDEPRKRVAPRPPYPGPRKPAQTQPEDPEQQRSPTRKRSPSRSPDRSPDRSPRRSPRRSPSPTRPPPPPTFRK</sequence>
<evidence type="ECO:0000313" key="2">
    <source>
        <dbReference type="EMBL" id="CAH0386105.1"/>
    </source>
</evidence>
<feature type="compositionally biased region" description="Polar residues" evidence="1">
    <location>
        <begin position="301"/>
        <end position="321"/>
    </location>
</feature>
<feature type="region of interest" description="Disordered" evidence="1">
    <location>
        <begin position="92"/>
        <end position="185"/>
    </location>
</feature>
<keyword evidence="3" id="KW-1185">Reference proteome</keyword>
<evidence type="ECO:0000256" key="1">
    <source>
        <dbReference type="SAM" id="MobiDB-lite"/>
    </source>
</evidence>
<feature type="compositionally biased region" description="Basic and acidic residues" evidence="1">
    <location>
        <begin position="499"/>
        <end position="508"/>
    </location>
</feature>